<sequence length="254" mass="26261">MTAQPQIALVTGSSGGIGAATAERLHAVGATVIGCDRTAPDSLPKWLADFRELNVTDERAVRDTVNGIRAEYGAIDVLVHAAGVLGNEPDLLTTPSSEFARVMAINATGAFSVLREVGLVMKAQGSGSMVAVASVAAKEARRAYVPYNASKAAVLNICWSLALELGPDNVSVNCVCPGPVNTAMWAQLADRAGGGDPEGDRRARQARAAQIPMGRFAEPEEVAATIAFLTDPANRYLTGLSLDVAGGARLGMGS</sequence>
<name>A0A0A0NVV5_STRRN</name>
<evidence type="ECO:0000313" key="5">
    <source>
        <dbReference type="Proteomes" id="UP000281594"/>
    </source>
</evidence>
<evidence type="ECO:0000256" key="2">
    <source>
        <dbReference type="ARBA" id="ARBA00023002"/>
    </source>
</evidence>
<dbReference type="GO" id="GO:0016616">
    <property type="term" value="F:oxidoreductase activity, acting on the CH-OH group of donors, NAD or NADP as acceptor"/>
    <property type="evidence" value="ECO:0007669"/>
    <property type="project" value="TreeGrafter"/>
</dbReference>
<dbReference type="EMBL" id="QYCY01000001">
    <property type="protein sequence ID" value="RLV77559.1"/>
    <property type="molecule type" value="Genomic_DNA"/>
</dbReference>
<dbReference type="KEGG" id="src:M271_39300"/>
<dbReference type="FunFam" id="3.40.50.720:FF:000084">
    <property type="entry name" value="Short-chain dehydrogenase reductase"/>
    <property type="match status" value="1"/>
</dbReference>
<dbReference type="Pfam" id="PF13561">
    <property type="entry name" value="adh_short_C2"/>
    <property type="match status" value="1"/>
</dbReference>
<comment type="similarity">
    <text evidence="1">Belongs to the short-chain dehydrogenases/reductases (SDR) family.</text>
</comment>
<gene>
    <name evidence="4" type="ORF">D3C57_104280</name>
</gene>
<evidence type="ECO:0000256" key="1">
    <source>
        <dbReference type="ARBA" id="ARBA00006484"/>
    </source>
</evidence>
<dbReference type="STRING" id="1343740.M271_39300"/>
<keyword evidence="2" id="KW-0560">Oxidoreductase</keyword>
<dbReference type="AlphaFoldDB" id="A0A0A0NVV5"/>
<dbReference type="PROSITE" id="PS00061">
    <property type="entry name" value="ADH_SHORT"/>
    <property type="match status" value="1"/>
</dbReference>
<evidence type="ECO:0000259" key="3">
    <source>
        <dbReference type="SMART" id="SM00822"/>
    </source>
</evidence>
<dbReference type="eggNOG" id="COG1028">
    <property type="taxonomic scope" value="Bacteria"/>
</dbReference>
<reference evidence="4 5" key="1">
    <citation type="journal article" date="2018" name="J. Biol. Chem.">
        <title>Discovery of the actinoplanic acid pathway in Streptomyces rapamycinicus reveals a genetically conserved synergism with rapamycin.</title>
        <authorList>
            <person name="Mrak P."/>
            <person name="Krastel P."/>
            <person name="Pivk Lukancic P."/>
            <person name="Tao J."/>
            <person name="Pistorius D."/>
            <person name="Moore C.M."/>
        </authorList>
    </citation>
    <scope>NUCLEOTIDE SEQUENCE [LARGE SCALE GENOMIC DNA]</scope>
    <source>
        <strain evidence="4 5">NRRL 5491</strain>
    </source>
</reference>
<dbReference type="Proteomes" id="UP000281594">
    <property type="component" value="Unassembled WGS sequence"/>
</dbReference>
<organism evidence="4 5">
    <name type="scientific">Streptomyces rapamycinicus (strain ATCC 29253 / DSM 41530 / NRRL 5491 / AYB-994)</name>
    <name type="common">Streptomyces hygroscopicus (strain ATCC 29253)</name>
    <dbReference type="NCBI Taxonomy" id="1343740"/>
    <lineage>
        <taxon>Bacteria</taxon>
        <taxon>Bacillati</taxon>
        <taxon>Actinomycetota</taxon>
        <taxon>Actinomycetes</taxon>
        <taxon>Kitasatosporales</taxon>
        <taxon>Streptomycetaceae</taxon>
        <taxon>Streptomyces</taxon>
        <taxon>Streptomyces violaceusniger group</taxon>
    </lineage>
</organism>
<dbReference type="PRINTS" id="PR00081">
    <property type="entry name" value="GDHRDH"/>
</dbReference>
<dbReference type="InterPro" id="IPR002347">
    <property type="entry name" value="SDR_fam"/>
</dbReference>
<dbReference type="SMART" id="SM00822">
    <property type="entry name" value="PKS_KR"/>
    <property type="match status" value="1"/>
</dbReference>
<dbReference type="CDD" id="cd05233">
    <property type="entry name" value="SDR_c"/>
    <property type="match status" value="1"/>
</dbReference>
<protein>
    <submittedName>
        <fullName evidence="4">Short-chain dehydrogenase</fullName>
    </submittedName>
</protein>
<feature type="domain" description="Ketoreductase" evidence="3">
    <location>
        <begin position="6"/>
        <end position="178"/>
    </location>
</feature>
<dbReference type="HOGENOM" id="CLU_010194_1_0_11"/>
<comment type="caution">
    <text evidence="4">The sequence shown here is derived from an EMBL/GenBank/DDBJ whole genome shotgun (WGS) entry which is preliminary data.</text>
</comment>
<evidence type="ECO:0000313" key="4">
    <source>
        <dbReference type="EMBL" id="RLV77559.1"/>
    </source>
</evidence>
<dbReference type="InterPro" id="IPR036291">
    <property type="entry name" value="NAD(P)-bd_dom_sf"/>
</dbReference>
<dbReference type="SUPFAM" id="SSF51735">
    <property type="entry name" value="NAD(P)-binding Rossmann-fold domains"/>
    <property type="match status" value="1"/>
</dbReference>
<dbReference type="RefSeq" id="WP_020872729.1">
    <property type="nucleotide sequence ID" value="NC_022785.1"/>
</dbReference>
<dbReference type="PRINTS" id="PR00080">
    <property type="entry name" value="SDRFAMILY"/>
</dbReference>
<proteinExistence type="inferred from homology"/>
<dbReference type="PANTHER" id="PTHR42760">
    <property type="entry name" value="SHORT-CHAIN DEHYDROGENASES/REDUCTASES FAMILY MEMBER"/>
    <property type="match status" value="1"/>
</dbReference>
<dbReference type="InterPro" id="IPR057326">
    <property type="entry name" value="KR_dom"/>
</dbReference>
<dbReference type="Gene3D" id="3.40.50.720">
    <property type="entry name" value="NAD(P)-binding Rossmann-like Domain"/>
    <property type="match status" value="1"/>
</dbReference>
<accession>A0A0A0NVV5</accession>
<dbReference type="InterPro" id="IPR020904">
    <property type="entry name" value="Sc_DH/Rdtase_CS"/>
</dbReference>